<evidence type="ECO:0000313" key="3">
    <source>
        <dbReference type="EMBL" id="QGY82031.1"/>
    </source>
</evidence>
<accession>A0A6I6LC35</accession>
<keyword evidence="4" id="KW-1185">Reference proteome</keyword>
<dbReference type="Pfam" id="PF00534">
    <property type="entry name" value="Glycos_transf_1"/>
    <property type="match status" value="1"/>
</dbReference>
<dbReference type="RefSeq" id="WP_158902876.1">
    <property type="nucleotide sequence ID" value="NZ_CP035733.1"/>
</dbReference>
<sequence length="405" mass="45039">MNIAYLVNKYPAISHSFIRREIAGIEGAGGTVFRFSVRNSDPELLPDIRDKREYEKTEVILENNWFGLVLQMFIKALASPIKFADAVRVAFAGSSFRPSDLIRRIAYIAEAAWLTRRLREQNVKHLHAHFGTNSATVAQIAYKLGGPPFSFTVHGPDEFDRPIELDLRSKISDALFAVAISNFGKGQLMRWANYQDWGKIEVIRCGVDDNFILNNRSKPTYEKTQFASIARLSGQKGIPLLIQAAAILKDDGYRFTIQLIGGGEMQPQIENMIRDYDLQDYVNLVGWASTMEIVESLLDSKAMVLPSFAEGLPVVIMEALALEVPVIVTAIAGTPELVNDQSGWLIPSGSVDALVEALKTAMQTPPQTLSEMGKAGRERVVSLHDSMKNGAELFELIVKYHAHDQ</sequence>
<feature type="domain" description="Glycosyl transferase family 1" evidence="1">
    <location>
        <begin position="222"/>
        <end position="379"/>
    </location>
</feature>
<dbReference type="InterPro" id="IPR001296">
    <property type="entry name" value="Glyco_trans_1"/>
</dbReference>
<dbReference type="PANTHER" id="PTHR45947:SF15">
    <property type="entry name" value="TEICHURONIC ACID BIOSYNTHESIS GLYCOSYLTRANSFERASE TUAC-RELATED"/>
    <property type="match status" value="1"/>
</dbReference>
<proteinExistence type="predicted"/>
<dbReference type="Gene3D" id="3.40.50.2000">
    <property type="entry name" value="Glycogen Phosphorylase B"/>
    <property type="match status" value="2"/>
</dbReference>
<dbReference type="OrthoDB" id="9790710at2"/>
<dbReference type="SUPFAM" id="SSF53756">
    <property type="entry name" value="UDP-Glycosyltransferase/glycogen phosphorylase"/>
    <property type="match status" value="1"/>
</dbReference>
<gene>
    <name evidence="3" type="ORF">EUU25_16255</name>
</gene>
<dbReference type="InterPro" id="IPR028098">
    <property type="entry name" value="Glyco_trans_4-like_N"/>
</dbReference>
<dbReference type="PANTHER" id="PTHR45947">
    <property type="entry name" value="SULFOQUINOVOSYL TRANSFERASE SQD2"/>
    <property type="match status" value="1"/>
</dbReference>
<evidence type="ECO:0000259" key="1">
    <source>
        <dbReference type="Pfam" id="PF00534"/>
    </source>
</evidence>
<dbReference type="AlphaFoldDB" id="A0A6I6LC35"/>
<dbReference type="EMBL" id="CP035733">
    <property type="protein sequence ID" value="QGY82031.1"/>
    <property type="molecule type" value="Genomic_DNA"/>
</dbReference>
<evidence type="ECO:0000313" key="4">
    <source>
        <dbReference type="Proteomes" id="UP000428803"/>
    </source>
</evidence>
<name>A0A6I6LC35_9SPHN</name>
<keyword evidence="3" id="KW-0808">Transferase</keyword>
<organism evidence="3 4">
    <name type="scientific">Sphingorhabdus lacus</name>
    <dbReference type="NCBI Taxonomy" id="392610"/>
    <lineage>
        <taxon>Bacteria</taxon>
        <taxon>Pseudomonadati</taxon>
        <taxon>Pseudomonadota</taxon>
        <taxon>Alphaproteobacteria</taxon>
        <taxon>Sphingomonadales</taxon>
        <taxon>Sphingomonadaceae</taxon>
        <taxon>Sphingorhabdus</taxon>
    </lineage>
</organism>
<dbReference type="InterPro" id="IPR050194">
    <property type="entry name" value="Glycosyltransferase_grp1"/>
</dbReference>
<protein>
    <submittedName>
        <fullName evidence="3">Colanic acid biosynthesis glycosyltransferase WcaL</fullName>
    </submittedName>
</protein>
<feature type="domain" description="Glycosyltransferase subfamily 4-like N-terminal" evidence="2">
    <location>
        <begin position="98"/>
        <end position="210"/>
    </location>
</feature>
<dbReference type="KEGG" id="slaa:EUU25_16255"/>
<dbReference type="Proteomes" id="UP000428803">
    <property type="component" value="Chromosome"/>
</dbReference>
<dbReference type="GO" id="GO:0016757">
    <property type="term" value="F:glycosyltransferase activity"/>
    <property type="evidence" value="ECO:0007669"/>
    <property type="project" value="InterPro"/>
</dbReference>
<evidence type="ECO:0000259" key="2">
    <source>
        <dbReference type="Pfam" id="PF13439"/>
    </source>
</evidence>
<reference evidence="4" key="1">
    <citation type="submission" date="2019-01" db="EMBL/GenBank/DDBJ databases">
        <title>Sphingorhabdus lacus sp.nov., isolated from an oligotrophic freshwater lake.</title>
        <authorList>
            <person name="Park M."/>
        </authorList>
    </citation>
    <scope>NUCLEOTIDE SEQUENCE [LARGE SCALE GENOMIC DNA]</scope>
    <source>
        <strain evidence="4">IMCC1753</strain>
    </source>
</reference>
<dbReference type="Pfam" id="PF13439">
    <property type="entry name" value="Glyco_transf_4"/>
    <property type="match status" value="1"/>
</dbReference>